<dbReference type="HOGENOM" id="CLU_1173401_0_0_2"/>
<accession>A3MX49</accession>
<dbReference type="eggNOG" id="arCOG00679">
    <property type="taxonomic scope" value="Archaea"/>
</dbReference>
<dbReference type="RefSeq" id="WP_011850475.1">
    <property type="nucleotide sequence ID" value="NC_009073.1"/>
</dbReference>
<dbReference type="OrthoDB" id="28072at2157"/>
<proteinExistence type="predicted"/>
<name>A3MX49_PYRCJ</name>
<organism evidence="2 3">
    <name type="scientific">Pyrobaculum calidifontis (strain DSM 21063 / JCM 11548 / VA1)</name>
    <dbReference type="NCBI Taxonomy" id="410359"/>
    <lineage>
        <taxon>Archaea</taxon>
        <taxon>Thermoproteota</taxon>
        <taxon>Thermoprotei</taxon>
        <taxon>Thermoproteales</taxon>
        <taxon>Thermoproteaceae</taxon>
        <taxon>Pyrobaculum</taxon>
    </lineage>
</organism>
<evidence type="ECO:0000313" key="3">
    <source>
        <dbReference type="Proteomes" id="UP000001431"/>
    </source>
</evidence>
<dbReference type="GeneID" id="4909719"/>
<feature type="region of interest" description="Disordered" evidence="1">
    <location>
        <begin position="212"/>
        <end position="236"/>
    </location>
</feature>
<sequence length="236" mass="26852">MACGKDKLLATVKAKVEPTPELIELLKRYRGGLNMAIKWAVEEARAKGHGPTLSEMHKALYEPLKAMGLPSVIAQECYREALAVVKSYIAKGARGKTPVVRKLHMRLRRDAYSVKDGYLHVTGGHRTRIVGMEERYKEGEWREARLVYRGGNLSLYISVEIPRPMPITPRGVITVNINKRYVYYGNSQWMKKVETPVERLCGCGDRRNVSPRSALRRTARRGVRERSSKPEYAISR</sequence>
<keyword evidence="3" id="KW-1185">Reference proteome</keyword>
<reference evidence="2" key="1">
    <citation type="submission" date="2007-02" db="EMBL/GenBank/DDBJ databases">
        <title>Complete sequence of Pyrobaculum calidifontis JCM 11548.</title>
        <authorList>
            <consortium name="US DOE Joint Genome Institute"/>
            <person name="Copeland A."/>
            <person name="Lucas S."/>
            <person name="Lapidus A."/>
            <person name="Barry K."/>
            <person name="Glavina del Rio T."/>
            <person name="Dalin E."/>
            <person name="Tice H."/>
            <person name="Pitluck S."/>
            <person name="Chain P."/>
            <person name="Malfatti S."/>
            <person name="Shin M."/>
            <person name="Vergez L."/>
            <person name="Schmutz J."/>
            <person name="Larimer F."/>
            <person name="Land M."/>
            <person name="Hauser L."/>
            <person name="Kyrpides N."/>
            <person name="Mikhailova N."/>
            <person name="Cozen A.E."/>
            <person name="Fitz-Gibbon S.T."/>
            <person name="House C.H."/>
            <person name="Saltikov C."/>
            <person name="Lowe T.M."/>
            <person name="Richardson P."/>
        </authorList>
    </citation>
    <scope>NUCLEOTIDE SEQUENCE [LARGE SCALE GENOMIC DNA]</scope>
    <source>
        <strain evidence="2">JCM 11548</strain>
    </source>
</reference>
<dbReference type="AlphaFoldDB" id="A3MX49"/>
<gene>
    <name evidence="2" type="ordered locus">Pcal_1799</name>
</gene>
<evidence type="ECO:0000256" key="1">
    <source>
        <dbReference type="SAM" id="MobiDB-lite"/>
    </source>
</evidence>
<dbReference type="Proteomes" id="UP000001431">
    <property type="component" value="Chromosome"/>
</dbReference>
<dbReference type="KEGG" id="pcl:Pcal_1799"/>
<dbReference type="EMBL" id="CP000561">
    <property type="protein sequence ID" value="ABO09216.1"/>
    <property type="molecule type" value="Genomic_DNA"/>
</dbReference>
<protein>
    <submittedName>
        <fullName evidence="2">Uncharacterized protein</fullName>
    </submittedName>
</protein>
<evidence type="ECO:0000313" key="2">
    <source>
        <dbReference type="EMBL" id="ABO09216.1"/>
    </source>
</evidence>